<keyword evidence="10" id="KW-1185">Reference proteome</keyword>
<accession>A0A1B9GV46</accession>
<feature type="region of interest" description="Disordered" evidence="6">
    <location>
        <begin position="152"/>
        <end position="174"/>
    </location>
</feature>
<dbReference type="CDD" id="cd06257">
    <property type="entry name" value="DnaJ"/>
    <property type="match status" value="1"/>
</dbReference>
<reference evidence="9 10" key="1">
    <citation type="submission" date="2013-07" db="EMBL/GenBank/DDBJ databases">
        <title>The Genome Sequence of Cryptococcus heveanensis BCC8398.</title>
        <authorList>
            <consortium name="The Broad Institute Genome Sequencing Platform"/>
            <person name="Cuomo C."/>
            <person name="Litvintseva A."/>
            <person name="Chen Y."/>
            <person name="Heitman J."/>
            <person name="Sun S."/>
            <person name="Springer D."/>
            <person name="Dromer F."/>
            <person name="Young S.K."/>
            <person name="Zeng Q."/>
            <person name="Gargeya S."/>
            <person name="Fitzgerald M."/>
            <person name="Abouelleil A."/>
            <person name="Alvarado L."/>
            <person name="Berlin A.M."/>
            <person name="Chapman S.B."/>
            <person name="Dewar J."/>
            <person name="Goldberg J."/>
            <person name="Griggs A."/>
            <person name="Gujja S."/>
            <person name="Hansen M."/>
            <person name="Howarth C."/>
            <person name="Imamovic A."/>
            <person name="Larimer J."/>
            <person name="McCowan C."/>
            <person name="Murphy C."/>
            <person name="Pearson M."/>
            <person name="Priest M."/>
            <person name="Roberts A."/>
            <person name="Saif S."/>
            <person name="Shea T."/>
            <person name="Sykes S."/>
            <person name="Wortman J."/>
            <person name="Nusbaum C."/>
            <person name="Birren B."/>
        </authorList>
    </citation>
    <scope>NUCLEOTIDE SEQUENCE [LARGE SCALE GENOMIC DNA]</scope>
    <source>
        <strain evidence="9 10">BCC8398</strain>
    </source>
</reference>
<evidence type="ECO:0000313" key="10">
    <source>
        <dbReference type="Proteomes" id="UP000092666"/>
    </source>
</evidence>
<dbReference type="Gene3D" id="1.10.287.110">
    <property type="entry name" value="DnaJ domain"/>
    <property type="match status" value="1"/>
</dbReference>
<reference evidence="10" key="2">
    <citation type="submission" date="2013-12" db="EMBL/GenBank/DDBJ databases">
        <title>Evolution of pathogenesis and genome organization in the Tremellales.</title>
        <authorList>
            <person name="Cuomo C."/>
            <person name="Litvintseva A."/>
            <person name="Heitman J."/>
            <person name="Chen Y."/>
            <person name="Sun S."/>
            <person name="Springer D."/>
            <person name="Dromer F."/>
            <person name="Young S."/>
            <person name="Zeng Q."/>
            <person name="Chapman S."/>
            <person name="Gujja S."/>
            <person name="Saif S."/>
            <person name="Birren B."/>
        </authorList>
    </citation>
    <scope>NUCLEOTIDE SEQUENCE [LARGE SCALE GENOMIC DNA]</scope>
    <source>
        <strain evidence="10">BCC8398</strain>
    </source>
</reference>
<feature type="domain" description="J" evidence="7">
    <location>
        <begin position="25"/>
        <end position="114"/>
    </location>
</feature>
<feature type="domain" description="DPH-type MB" evidence="8">
    <location>
        <begin position="176"/>
        <end position="238"/>
    </location>
</feature>
<sequence>MEQHQIRVAKIASIPCKAAPAPVPDYYAVLGVSHDATNEEMTKAWRRLVLLHHPDKNLPSVPLATSSSTNEDFAPSLDIYESDSRSTPLDIRLINEARSVLSDPSKREIWQQSFLSSNIGNALGLNGKTPLPTKDEGPHVFRNVSLDEFEPHYTPRSQYQPGQSNDHTEQIPPGISSQEERLNANEDNEEDGSDEDPLWWSYPCRCSSTFVITLEQLEEGVEVIGCEGCGEWMRVGYQAVEDTGET</sequence>
<dbReference type="Proteomes" id="UP000092666">
    <property type="component" value="Unassembled WGS sequence"/>
</dbReference>
<gene>
    <name evidence="9" type="ORF">I316_03445</name>
</gene>
<evidence type="ECO:0000256" key="2">
    <source>
        <dbReference type="ARBA" id="ARBA00006169"/>
    </source>
</evidence>
<dbReference type="SUPFAM" id="SSF144217">
    <property type="entry name" value="CSL zinc finger"/>
    <property type="match status" value="1"/>
</dbReference>
<evidence type="ECO:0000256" key="6">
    <source>
        <dbReference type="SAM" id="MobiDB-lite"/>
    </source>
</evidence>
<name>A0A1B9GV46_9TREE</name>
<dbReference type="Gene3D" id="3.10.660.10">
    <property type="entry name" value="DPH Zinc finger"/>
    <property type="match status" value="1"/>
</dbReference>
<comment type="function">
    <text evidence="1">Required for the first step of diphthamide biosynthesis, the transfer of 3-amino-3-carboxypropyl from S-adenosyl-L-methionine to a histidine residue. Diphthamide is a post-translational modification of histidine which occurs in elongation factor 2.</text>
</comment>
<evidence type="ECO:0000256" key="5">
    <source>
        <dbReference type="ARBA" id="ARBA00023004"/>
    </source>
</evidence>
<dbReference type="SMART" id="SM00271">
    <property type="entry name" value="DnaJ"/>
    <property type="match status" value="1"/>
</dbReference>
<proteinExistence type="inferred from homology"/>
<comment type="similarity">
    <text evidence="2">Belongs to the DPH4 family.</text>
</comment>
<dbReference type="InterPro" id="IPR036869">
    <property type="entry name" value="J_dom_sf"/>
</dbReference>
<dbReference type="InterPro" id="IPR001623">
    <property type="entry name" value="DnaJ_domain"/>
</dbReference>
<dbReference type="OrthoDB" id="445556at2759"/>
<dbReference type="EMBL" id="KV700123">
    <property type="protein sequence ID" value="OCF34898.1"/>
    <property type="molecule type" value="Genomic_DNA"/>
</dbReference>
<dbReference type="SUPFAM" id="SSF46565">
    <property type="entry name" value="Chaperone J-domain"/>
    <property type="match status" value="1"/>
</dbReference>
<protein>
    <recommendedName>
        <fullName evidence="3">Diphthamide biosynthesis protein 4</fullName>
    </recommendedName>
</protein>
<evidence type="ECO:0000256" key="3">
    <source>
        <dbReference type="ARBA" id="ARBA00021797"/>
    </source>
</evidence>
<dbReference type="STRING" id="1296120.A0A1B9GV46"/>
<dbReference type="InterPro" id="IPR007872">
    <property type="entry name" value="DPH_MB_dom"/>
</dbReference>
<dbReference type="InterPro" id="IPR050817">
    <property type="entry name" value="DjlA_DnaK_co-chaperone"/>
</dbReference>
<dbReference type="GO" id="GO:0017183">
    <property type="term" value="P:protein histidyl modification to diphthamide"/>
    <property type="evidence" value="ECO:0007669"/>
    <property type="project" value="UniProtKB-UniPathway"/>
</dbReference>
<evidence type="ECO:0000256" key="1">
    <source>
        <dbReference type="ARBA" id="ARBA00003474"/>
    </source>
</evidence>
<dbReference type="PROSITE" id="PS51074">
    <property type="entry name" value="DPH_MB"/>
    <property type="match status" value="1"/>
</dbReference>
<dbReference type="Pfam" id="PF05207">
    <property type="entry name" value="Zn_ribbon_CSL"/>
    <property type="match status" value="1"/>
</dbReference>
<dbReference type="InterPro" id="IPR036671">
    <property type="entry name" value="DPH_MB_sf"/>
</dbReference>
<dbReference type="PROSITE" id="PS50076">
    <property type="entry name" value="DNAJ_2"/>
    <property type="match status" value="1"/>
</dbReference>
<dbReference type="PANTHER" id="PTHR24074">
    <property type="entry name" value="CO-CHAPERONE PROTEIN DJLA"/>
    <property type="match status" value="1"/>
</dbReference>
<dbReference type="GO" id="GO:0046872">
    <property type="term" value="F:metal ion binding"/>
    <property type="evidence" value="ECO:0007669"/>
    <property type="project" value="UniProtKB-KW"/>
</dbReference>
<evidence type="ECO:0000259" key="8">
    <source>
        <dbReference type="PROSITE" id="PS51074"/>
    </source>
</evidence>
<keyword evidence="4" id="KW-0479">Metal-binding</keyword>
<dbReference type="PRINTS" id="PR00625">
    <property type="entry name" value="JDOMAIN"/>
</dbReference>
<evidence type="ECO:0000256" key="4">
    <source>
        <dbReference type="ARBA" id="ARBA00022723"/>
    </source>
</evidence>
<organism evidence="9 10">
    <name type="scientific">Kwoniella heveanensis BCC8398</name>
    <dbReference type="NCBI Taxonomy" id="1296120"/>
    <lineage>
        <taxon>Eukaryota</taxon>
        <taxon>Fungi</taxon>
        <taxon>Dikarya</taxon>
        <taxon>Basidiomycota</taxon>
        <taxon>Agaricomycotina</taxon>
        <taxon>Tremellomycetes</taxon>
        <taxon>Tremellales</taxon>
        <taxon>Cryptococcaceae</taxon>
        <taxon>Kwoniella</taxon>
    </lineage>
</organism>
<keyword evidence="5" id="KW-0408">Iron</keyword>
<dbReference type="UniPathway" id="UPA00559"/>
<dbReference type="Pfam" id="PF00226">
    <property type="entry name" value="DnaJ"/>
    <property type="match status" value="1"/>
</dbReference>
<evidence type="ECO:0000313" key="9">
    <source>
        <dbReference type="EMBL" id="OCF34898.1"/>
    </source>
</evidence>
<feature type="compositionally biased region" description="Polar residues" evidence="6">
    <location>
        <begin position="155"/>
        <end position="165"/>
    </location>
</feature>
<dbReference type="AlphaFoldDB" id="A0A1B9GV46"/>
<evidence type="ECO:0000259" key="7">
    <source>
        <dbReference type="PROSITE" id="PS50076"/>
    </source>
</evidence>